<proteinExistence type="inferred from homology"/>
<gene>
    <name evidence="8" type="ORF">CgunFtcFv8_027224</name>
</gene>
<keyword evidence="2" id="KW-0964">Secreted</keyword>
<dbReference type="Pfam" id="PF00019">
    <property type="entry name" value="TGF_beta"/>
    <property type="match status" value="1"/>
</dbReference>
<dbReference type="PROSITE" id="PS51362">
    <property type="entry name" value="TGF_BETA_2"/>
    <property type="match status" value="1"/>
</dbReference>
<dbReference type="PANTHER" id="PTHR15009:SF4">
    <property type="entry name" value="MUELLERIAN-INHIBITING FACTOR"/>
    <property type="match status" value="1"/>
</dbReference>
<evidence type="ECO:0000256" key="3">
    <source>
        <dbReference type="ARBA" id="ARBA00022729"/>
    </source>
</evidence>
<name>A0AAN8E200_CHAGU</name>
<dbReference type="EMBL" id="JAURVH010001516">
    <property type="protein sequence ID" value="KAK5931038.1"/>
    <property type="molecule type" value="Genomic_DNA"/>
</dbReference>
<dbReference type="GO" id="GO:0008406">
    <property type="term" value="P:gonad development"/>
    <property type="evidence" value="ECO:0007669"/>
    <property type="project" value="InterPro"/>
</dbReference>
<keyword evidence="9" id="KW-1185">Reference proteome</keyword>
<dbReference type="Proteomes" id="UP001331515">
    <property type="component" value="Unassembled WGS sequence"/>
</dbReference>
<keyword evidence="4" id="KW-0221">Differentiation</keyword>
<evidence type="ECO:0000259" key="7">
    <source>
        <dbReference type="PROSITE" id="PS51362"/>
    </source>
</evidence>
<evidence type="ECO:0000256" key="5">
    <source>
        <dbReference type="RuleBase" id="RU000354"/>
    </source>
</evidence>
<dbReference type="GO" id="GO:0030154">
    <property type="term" value="P:cell differentiation"/>
    <property type="evidence" value="ECO:0007669"/>
    <property type="project" value="UniProtKB-KW"/>
</dbReference>
<reference evidence="8 9" key="1">
    <citation type="journal article" date="2023" name="Mol. Biol. Evol.">
        <title>Genomics of Secondarily Temperate Adaptation in the Only Non-Antarctic Icefish.</title>
        <authorList>
            <person name="Rivera-Colon A.G."/>
            <person name="Rayamajhi N."/>
            <person name="Minhas B.F."/>
            <person name="Madrigal G."/>
            <person name="Bilyk K.T."/>
            <person name="Yoon V."/>
            <person name="Hune M."/>
            <person name="Gregory S."/>
            <person name="Cheng C.H.C."/>
            <person name="Catchen J.M."/>
        </authorList>
    </citation>
    <scope>NUCLEOTIDE SEQUENCE [LARGE SCALE GENOMIC DNA]</scope>
    <source>
        <tissue evidence="8">White muscle</tissue>
    </source>
</reference>
<dbReference type="InterPro" id="IPR006799">
    <property type="entry name" value="AMH_N"/>
</dbReference>
<evidence type="ECO:0000313" key="8">
    <source>
        <dbReference type="EMBL" id="KAK5931038.1"/>
    </source>
</evidence>
<feature type="chain" id="PRO_5043007420" description="TGF-beta family profile domain-containing protein" evidence="6">
    <location>
        <begin position="24"/>
        <end position="520"/>
    </location>
</feature>
<evidence type="ECO:0000256" key="4">
    <source>
        <dbReference type="ARBA" id="ARBA00022782"/>
    </source>
</evidence>
<dbReference type="PANTHER" id="PTHR15009">
    <property type="entry name" value="MUELLERIAN-INHIBITING FACTOR"/>
    <property type="match status" value="1"/>
</dbReference>
<dbReference type="GO" id="GO:0005576">
    <property type="term" value="C:extracellular region"/>
    <property type="evidence" value="ECO:0007669"/>
    <property type="project" value="UniProtKB-SubCell"/>
</dbReference>
<feature type="signal peptide" evidence="6">
    <location>
        <begin position="1"/>
        <end position="23"/>
    </location>
</feature>
<feature type="domain" description="TGF-beta family profile" evidence="7">
    <location>
        <begin position="410"/>
        <end position="520"/>
    </location>
</feature>
<comment type="subcellular location">
    <subcellularLocation>
        <location evidence="1">Secreted</location>
    </subcellularLocation>
</comment>
<evidence type="ECO:0000313" key="9">
    <source>
        <dbReference type="Proteomes" id="UP001331515"/>
    </source>
</evidence>
<dbReference type="GO" id="GO:0008083">
    <property type="term" value="F:growth factor activity"/>
    <property type="evidence" value="ECO:0007669"/>
    <property type="project" value="UniProtKB-KW"/>
</dbReference>
<evidence type="ECO:0000256" key="6">
    <source>
        <dbReference type="SAM" id="SignalP"/>
    </source>
</evidence>
<dbReference type="Gene3D" id="2.10.90.10">
    <property type="entry name" value="Cystine-knot cytokines"/>
    <property type="match status" value="1"/>
</dbReference>
<comment type="similarity">
    <text evidence="5">Belongs to the TGF-beta family.</text>
</comment>
<keyword evidence="3 6" id="KW-0732">Signal</keyword>
<comment type="caution">
    <text evidence="8">The sequence shown here is derived from an EMBL/GenBank/DDBJ whole genome shotgun (WGS) entry which is preliminary data.</text>
</comment>
<evidence type="ECO:0000256" key="1">
    <source>
        <dbReference type="ARBA" id="ARBA00004613"/>
    </source>
</evidence>
<accession>A0AAN8E200</accession>
<dbReference type="SUPFAM" id="SSF57501">
    <property type="entry name" value="Cystine-knot cytokines"/>
    <property type="match status" value="1"/>
</dbReference>
<dbReference type="SMART" id="SM00204">
    <property type="entry name" value="TGFB"/>
    <property type="match status" value="1"/>
</dbReference>
<dbReference type="AlphaFoldDB" id="A0AAN8E200"/>
<dbReference type="InterPro" id="IPR021203">
    <property type="entry name" value="Muellerian-inhibiting_factor"/>
</dbReference>
<dbReference type="InterPro" id="IPR029034">
    <property type="entry name" value="Cystine-knot_cytokine"/>
</dbReference>
<keyword evidence="5" id="KW-0339">Growth factor</keyword>
<organism evidence="8 9">
    <name type="scientific">Champsocephalus gunnari</name>
    <name type="common">Mackerel icefish</name>
    <dbReference type="NCBI Taxonomy" id="52237"/>
    <lineage>
        <taxon>Eukaryota</taxon>
        <taxon>Metazoa</taxon>
        <taxon>Chordata</taxon>
        <taxon>Craniata</taxon>
        <taxon>Vertebrata</taxon>
        <taxon>Euteleostomi</taxon>
        <taxon>Actinopterygii</taxon>
        <taxon>Neopterygii</taxon>
        <taxon>Teleostei</taxon>
        <taxon>Neoteleostei</taxon>
        <taxon>Acanthomorphata</taxon>
        <taxon>Eupercaria</taxon>
        <taxon>Perciformes</taxon>
        <taxon>Notothenioidei</taxon>
        <taxon>Channichthyidae</taxon>
        <taxon>Champsocephalus</taxon>
    </lineage>
</organism>
<dbReference type="InterPro" id="IPR001839">
    <property type="entry name" value="TGF-b_C"/>
</dbReference>
<protein>
    <recommendedName>
        <fullName evidence="7">TGF-beta family profile domain-containing protein</fullName>
    </recommendedName>
</protein>
<evidence type="ECO:0000256" key="2">
    <source>
        <dbReference type="ARBA" id="ARBA00022525"/>
    </source>
</evidence>
<dbReference type="Pfam" id="PF04709">
    <property type="entry name" value="AMH_N"/>
    <property type="match status" value="1"/>
</dbReference>
<sequence length="520" mass="56511">MKMFVDVFCVAALMLCCSRLSHGRPPAHSPSLTEHTFPTTASTVSHPAPHYAPCLVDDIFAALRESVGNDDELTNSSVYQFGVCTASARSSVLLQLAKETRRNHRDGLEVLPPTGVILAEENERGALLLTFDLPQSPSPNPMLLLVFESPLTGGNLDVTFSSPSLHPNTQSVCISEKTQYIMLTGKASEGGVHHRWRMSIETKKPDMNQSLRDILIGGKSGSTTSMTPLLLFSGEGGTETRYTHTSSPASSQTPFLCELKRFLGDVPPQDPPESPVLQLDSLDSLDSLPPLPLDLSSSDTLLAELINSPSPTIVSFTSRGSMFQVHLGELAMSPALLQEVKQRLQQTVTQVTEVIETEGEVGCRATKRLRRLTELSAFPEKEPAAGVSQYRAFLLLRALQTVARGYEMQRSLRSTRDSTGKPVNANTCGLKSLTVSLFKAFLGPNTARINNCQGPCVFPLSNPTYHASLLNSYIENGNVEERAPCCVPTAYDTLVVIKVKPEGTYICLQPNMLASECGCR</sequence>